<protein>
    <submittedName>
        <fullName evidence="3">SDR family NAD(P)-dependent oxidoreductase</fullName>
    </submittedName>
</protein>
<dbReference type="PANTHER" id="PTHR24321">
    <property type="entry name" value="DEHYDROGENASES, SHORT CHAIN"/>
    <property type="match status" value="1"/>
</dbReference>
<dbReference type="CDD" id="cd05233">
    <property type="entry name" value="SDR_c"/>
    <property type="match status" value="1"/>
</dbReference>
<accession>A0AAU7U490</accession>
<proteinExistence type="inferred from homology"/>
<dbReference type="PRINTS" id="PR00081">
    <property type="entry name" value="GDHRDH"/>
</dbReference>
<dbReference type="Gene3D" id="3.40.50.720">
    <property type="entry name" value="NAD(P)-binding Rossmann-like Domain"/>
    <property type="match status" value="1"/>
</dbReference>
<reference evidence="3" key="1">
    <citation type="submission" date="2024-06" db="EMBL/GenBank/DDBJ databases">
        <title>Draft Genome Sequence of Deinococcus sonorensis Type Strain KR-87, a Biofilm Producing Representative of the Genus Deinococcus.</title>
        <authorList>
            <person name="Boren L.S."/>
            <person name="Grosso R.A."/>
            <person name="Hugenberg-Cox A.N."/>
            <person name="Hill J.T.E."/>
            <person name="Albert C.M."/>
            <person name="Tuohy J.M."/>
        </authorList>
    </citation>
    <scope>NUCLEOTIDE SEQUENCE</scope>
    <source>
        <strain evidence="3">KR-87</strain>
        <plasmid evidence="3">pDson04</plasmid>
    </source>
</reference>
<dbReference type="KEGG" id="dsc:ABOD76_00305"/>
<dbReference type="SUPFAM" id="SSF51735">
    <property type="entry name" value="NAD(P)-binding Rossmann-fold domains"/>
    <property type="match status" value="1"/>
</dbReference>
<name>A0AAU7U490_9DEIO</name>
<keyword evidence="3" id="KW-0614">Plasmid</keyword>
<dbReference type="NCBIfam" id="NF005559">
    <property type="entry name" value="PRK07231.1"/>
    <property type="match status" value="1"/>
</dbReference>
<organism evidence="3">
    <name type="scientific">Deinococcus sonorensis KR-87</name>
    <dbReference type="NCBI Taxonomy" id="694439"/>
    <lineage>
        <taxon>Bacteria</taxon>
        <taxon>Thermotogati</taxon>
        <taxon>Deinococcota</taxon>
        <taxon>Deinococci</taxon>
        <taxon>Deinococcales</taxon>
        <taxon>Deinococcaceae</taxon>
        <taxon>Deinococcus</taxon>
    </lineage>
</organism>
<dbReference type="GO" id="GO:0016491">
    <property type="term" value="F:oxidoreductase activity"/>
    <property type="evidence" value="ECO:0007669"/>
    <property type="project" value="UniProtKB-KW"/>
</dbReference>
<dbReference type="EMBL" id="CP158296">
    <property type="protein sequence ID" value="XBV83449.1"/>
    <property type="molecule type" value="Genomic_DNA"/>
</dbReference>
<dbReference type="InterPro" id="IPR002347">
    <property type="entry name" value="SDR_fam"/>
</dbReference>
<dbReference type="InterPro" id="IPR036291">
    <property type="entry name" value="NAD(P)-bd_dom_sf"/>
</dbReference>
<dbReference type="Pfam" id="PF13561">
    <property type="entry name" value="adh_short_C2"/>
    <property type="match status" value="1"/>
</dbReference>
<evidence type="ECO:0000256" key="1">
    <source>
        <dbReference type="ARBA" id="ARBA00006484"/>
    </source>
</evidence>
<comment type="similarity">
    <text evidence="1">Belongs to the short-chain dehydrogenases/reductases (SDR) family.</text>
</comment>
<gene>
    <name evidence="3" type="ORF">ABOD76_00305</name>
</gene>
<evidence type="ECO:0000313" key="3">
    <source>
        <dbReference type="EMBL" id="XBV83449.1"/>
    </source>
</evidence>
<dbReference type="NCBIfam" id="NF004203">
    <property type="entry name" value="PRK05653.2-4"/>
    <property type="match status" value="1"/>
</dbReference>
<evidence type="ECO:0000256" key="2">
    <source>
        <dbReference type="ARBA" id="ARBA00023002"/>
    </source>
</evidence>
<dbReference type="AlphaFoldDB" id="A0AAU7U490"/>
<dbReference type="PRINTS" id="PR00080">
    <property type="entry name" value="SDRFAMILY"/>
</dbReference>
<dbReference type="PANTHER" id="PTHR24321:SF8">
    <property type="entry name" value="ESTRADIOL 17-BETA-DEHYDROGENASE 8-RELATED"/>
    <property type="match status" value="1"/>
</dbReference>
<keyword evidence="2" id="KW-0560">Oxidoreductase</keyword>
<geneLocation type="plasmid" evidence="3">
    <name>pDson04</name>
</geneLocation>
<sequence>MDTGTGQGMLSGKVAFITGAASGIGEGTARRFVEEGAAVILADVQQEDGERLQRELTEAGGQALFVMCDVSDASSVEQAVTQGVQQFGQLDIVFANAGINGVWAPIDELQPDEWERTLDINLKGTYLTLHYTVPHLKRAGGGSILITSSVNGTRTFSSAGASAYSSSKAGQVALMKMVALELGRDNIRCNAICPGLIHTNISERTEQRNTEQLGIKVELPEGSPALHEGEGDPVDVADTCLFLASDLGRHVSGVEVFVDGGASLLR</sequence>
<dbReference type="RefSeq" id="WP_350240942.1">
    <property type="nucleotide sequence ID" value="NZ_CP158296.1"/>
</dbReference>
<dbReference type="FunFam" id="3.40.50.720:FF:000084">
    <property type="entry name" value="Short-chain dehydrogenase reductase"/>
    <property type="match status" value="1"/>
</dbReference>